<feature type="active site" evidence="5">
    <location>
        <position position="97"/>
    </location>
</feature>
<organism evidence="8 9">
    <name type="scientific">Candidatus Falkowbacteria bacterium RIFOXYC2_FULL_48_21</name>
    <dbReference type="NCBI Taxonomy" id="1798005"/>
    <lineage>
        <taxon>Bacteria</taxon>
        <taxon>Candidatus Falkowiibacteriota</taxon>
    </lineage>
</organism>
<evidence type="ECO:0000256" key="4">
    <source>
        <dbReference type="ARBA" id="ARBA00022801"/>
    </source>
</evidence>
<dbReference type="GO" id="GO:0004252">
    <property type="term" value="F:serine-type endopeptidase activity"/>
    <property type="evidence" value="ECO:0007669"/>
    <property type="project" value="InterPro"/>
</dbReference>
<keyword evidence="6" id="KW-1133">Transmembrane helix</keyword>
<feature type="transmembrane region" description="Helical" evidence="6">
    <location>
        <begin position="22"/>
        <end position="44"/>
    </location>
</feature>
<comment type="caution">
    <text evidence="8">The sequence shown here is derived from an EMBL/GenBank/DDBJ whole genome shotgun (WGS) entry which is preliminary data.</text>
</comment>
<dbReference type="Proteomes" id="UP000178656">
    <property type="component" value="Unassembled WGS sequence"/>
</dbReference>
<dbReference type="NCBIfam" id="TIGR02227">
    <property type="entry name" value="sigpep_I_bact"/>
    <property type="match status" value="1"/>
</dbReference>
<dbReference type="AlphaFoldDB" id="A0A1F5T7E9"/>
<evidence type="ECO:0000256" key="1">
    <source>
        <dbReference type="ARBA" id="ARBA00000677"/>
    </source>
</evidence>
<dbReference type="EMBL" id="MFGM01000066">
    <property type="protein sequence ID" value="OGF34874.1"/>
    <property type="molecule type" value="Genomic_DNA"/>
</dbReference>
<reference evidence="8 9" key="1">
    <citation type="journal article" date="2016" name="Nat. Commun.">
        <title>Thousands of microbial genomes shed light on interconnected biogeochemical processes in an aquifer system.</title>
        <authorList>
            <person name="Anantharaman K."/>
            <person name="Brown C.T."/>
            <person name="Hug L.A."/>
            <person name="Sharon I."/>
            <person name="Castelle C.J."/>
            <person name="Probst A.J."/>
            <person name="Thomas B.C."/>
            <person name="Singh A."/>
            <person name="Wilkins M.J."/>
            <person name="Karaoz U."/>
            <person name="Brodie E.L."/>
            <person name="Williams K.H."/>
            <person name="Hubbard S.S."/>
            <person name="Banfield J.F."/>
        </authorList>
    </citation>
    <scope>NUCLEOTIDE SEQUENCE [LARGE SCALE GENOMIC DNA]</scope>
</reference>
<protein>
    <recommendedName>
        <fullName evidence="3 6">Signal peptidase I</fullName>
        <ecNumber evidence="3 6">3.4.21.89</ecNumber>
    </recommendedName>
</protein>
<accession>A0A1F5T7E9</accession>
<dbReference type="EC" id="3.4.21.89" evidence="3 6"/>
<dbReference type="Pfam" id="PF10502">
    <property type="entry name" value="Peptidase_S26"/>
    <property type="match status" value="1"/>
</dbReference>
<evidence type="ECO:0000313" key="9">
    <source>
        <dbReference type="Proteomes" id="UP000178656"/>
    </source>
</evidence>
<evidence type="ECO:0000313" key="8">
    <source>
        <dbReference type="EMBL" id="OGF34874.1"/>
    </source>
</evidence>
<sequence>MGFTDKTVYEPELTPVQKVLQFVWDLVKVVCVSLAIIIPVRYFLIQPFYVKGASMEPSFYDHEYLIINEISYRFSQPERGDIIVFKYPKDPSQYFIKRIVGLPNEKVEIADGRIYIYEAPDSKVKKMLDESFYLDPDVKTTNSKSWVLGADEYYVLGDNRDYSLDSRGFGPVYRDLIVGRVWLRGWPVSRAAIFPDVIYP</sequence>
<dbReference type="InterPro" id="IPR036286">
    <property type="entry name" value="LexA/Signal_pep-like_sf"/>
</dbReference>
<keyword evidence="6" id="KW-0812">Transmembrane</keyword>
<dbReference type="GO" id="GO:0016020">
    <property type="term" value="C:membrane"/>
    <property type="evidence" value="ECO:0007669"/>
    <property type="project" value="UniProtKB-SubCell"/>
</dbReference>
<gene>
    <name evidence="8" type="ORF">A2482_04905</name>
</gene>
<dbReference type="SUPFAM" id="SSF51306">
    <property type="entry name" value="LexA/Signal peptidase"/>
    <property type="match status" value="1"/>
</dbReference>
<dbReference type="Gene3D" id="2.10.109.10">
    <property type="entry name" value="Umud Fragment, subunit A"/>
    <property type="match status" value="1"/>
</dbReference>
<evidence type="ECO:0000259" key="7">
    <source>
        <dbReference type="Pfam" id="PF10502"/>
    </source>
</evidence>
<dbReference type="InterPro" id="IPR019533">
    <property type="entry name" value="Peptidase_S26"/>
</dbReference>
<feature type="active site" evidence="5">
    <location>
        <position position="54"/>
    </location>
</feature>
<name>A0A1F5T7E9_9BACT</name>
<dbReference type="CDD" id="cd06530">
    <property type="entry name" value="S26_SPase_I"/>
    <property type="match status" value="1"/>
</dbReference>
<evidence type="ECO:0000256" key="5">
    <source>
        <dbReference type="PIRSR" id="PIRSR600223-1"/>
    </source>
</evidence>
<dbReference type="PANTHER" id="PTHR43390:SF1">
    <property type="entry name" value="CHLOROPLAST PROCESSING PEPTIDASE"/>
    <property type="match status" value="1"/>
</dbReference>
<feature type="domain" description="Peptidase S26" evidence="7">
    <location>
        <begin position="24"/>
        <end position="186"/>
    </location>
</feature>
<dbReference type="GO" id="GO:0009003">
    <property type="term" value="F:signal peptidase activity"/>
    <property type="evidence" value="ECO:0007669"/>
    <property type="project" value="UniProtKB-EC"/>
</dbReference>
<dbReference type="InterPro" id="IPR000223">
    <property type="entry name" value="Pept_S26A_signal_pept_1"/>
</dbReference>
<keyword evidence="4 6" id="KW-0378">Hydrolase</keyword>
<evidence type="ECO:0000256" key="6">
    <source>
        <dbReference type="RuleBase" id="RU362042"/>
    </source>
</evidence>
<dbReference type="InterPro" id="IPR019758">
    <property type="entry name" value="Pept_S26A_signal_pept_1_CS"/>
</dbReference>
<dbReference type="GO" id="GO:0006465">
    <property type="term" value="P:signal peptide processing"/>
    <property type="evidence" value="ECO:0007669"/>
    <property type="project" value="InterPro"/>
</dbReference>
<evidence type="ECO:0000256" key="2">
    <source>
        <dbReference type="ARBA" id="ARBA00009370"/>
    </source>
</evidence>
<dbReference type="PRINTS" id="PR00727">
    <property type="entry name" value="LEADERPTASE"/>
</dbReference>
<comment type="similarity">
    <text evidence="2 6">Belongs to the peptidase S26 family.</text>
</comment>
<evidence type="ECO:0000256" key="3">
    <source>
        <dbReference type="ARBA" id="ARBA00013208"/>
    </source>
</evidence>
<comment type="subcellular location">
    <subcellularLocation>
        <location evidence="6">Membrane</location>
        <topology evidence="6">Single-pass type II membrane protein</topology>
    </subcellularLocation>
</comment>
<comment type="catalytic activity">
    <reaction evidence="1 6">
        <text>Cleavage of hydrophobic, N-terminal signal or leader sequences from secreted and periplasmic proteins.</text>
        <dbReference type="EC" id="3.4.21.89"/>
    </reaction>
</comment>
<dbReference type="PROSITE" id="PS00761">
    <property type="entry name" value="SPASE_I_3"/>
    <property type="match status" value="1"/>
</dbReference>
<keyword evidence="6" id="KW-0472">Membrane</keyword>
<proteinExistence type="inferred from homology"/>
<keyword evidence="6" id="KW-0645">Protease</keyword>
<dbReference type="PANTHER" id="PTHR43390">
    <property type="entry name" value="SIGNAL PEPTIDASE I"/>
    <property type="match status" value="1"/>
</dbReference>